<dbReference type="Pfam" id="PF06612">
    <property type="entry name" value="DUF1146"/>
    <property type="match status" value="1"/>
</dbReference>
<dbReference type="OrthoDB" id="1651016at2"/>
<accession>A0A3R9YL28</accession>
<name>A0A3R9YL28_9ENTE</name>
<evidence type="ECO:0008006" key="4">
    <source>
        <dbReference type="Google" id="ProtNLM"/>
    </source>
</evidence>
<evidence type="ECO:0000256" key="1">
    <source>
        <dbReference type="SAM" id="Phobius"/>
    </source>
</evidence>
<dbReference type="NCBIfam" id="TIGR02327">
    <property type="entry name" value="int_mem_ywzB"/>
    <property type="match status" value="1"/>
</dbReference>
<evidence type="ECO:0000313" key="2">
    <source>
        <dbReference type="EMBL" id="RST90148.1"/>
    </source>
</evidence>
<gene>
    <name evidence="2" type="ORF">C7P63_03470</name>
</gene>
<feature type="transmembrane region" description="Helical" evidence="1">
    <location>
        <begin position="6"/>
        <end position="24"/>
    </location>
</feature>
<organism evidence="2 3">
    <name type="scientific">Vagococcus humatus</name>
    <dbReference type="NCBI Taxonomy" id="1889241"/>
    <lineage>
        <taxon>Bacteria</taxon>
        <taxon>Bacillati</taxon>
        <taxon>Bacillota</taxon>
        <taxon>Bacilli</taxon>
        <taxon>Lactobacillales</taxon>
        <taxon>Enterococcaceae</taxon>
        <taxon>Vagococcus</taxon>
    </lineage>
</organism>
<keyword evidence="3" id="KW-1185">Reference proteome</keyword>
<reference evidence="2 3" key="1">
    <citation type="submission" date="2018-03" db="EMBL/GenBank/DDBJ databases">
        <authorList>
            <person name="Gulvik C.A."/>
        </authorList>
    </citation>
    <scope>NUCLEOTIDE SEQUENCE [LARGE SCALE GENOMIC DNA]</scope>
    <source>
        <strain evidence="2 3">JCM 31581</strain>
    </source>
</reference>
<keyword evidence="1" id="KW-1133">Transmembrane helix</keyword>
<protein>
    <recommendedName>
        <fullName evidence="4">DUF1146 domain-containing protein</fullName>
    </recommendedName>
</protein>
<feature type="transmembrane region" description="Helical" evidence="1">
    <location>
        <begin position="45"/>
        <end position="63"/>
    </location>
</feature>
<sequence length="78" mass="9203">MQVYGIPALVRVISHFSFIYLTFWSLQSIRTDQFFKKTNLIQIRMVYLLISIGIGYLASSFLLECMDLIRNFFITMPK</sequence>
<dbReference type="EMBL" id="PXZH01000001">
    <property type="protein sequence ID" value="RST90148.1"/>
    <property type="molecule type" value="Genomic_DNA"/>
</dbReference>
<evidence type="ECO:0000313" key="3">
    <source>
        <dbReference type="Proteomes" id="UP000277864"/>
    </source>
</evidence>
<comment type="caution">
    <text evidence="2">The sequence shown here is derived from an EMBL/GenBank/DDBJ whole genome shotgun (WGS) entry which is preliminary data.</text>
</comment>
<dbReference type="RefSeq" id="WP_125942762.1">
    <property type="nucleotide sequence ID" value="NZ_PXZH01000001.1"/>
</dbReference>
<keyword evidence="1" id="KW-0812">Transmembrane</keyword>
<dbReference type="InterPro" id="IPR009526">
    <property type="entry name" value="DUF1146"/>
</dbReference>
<dbReference type="Proteomes" id="UP000277864">
    <property type="component" value="Unassembled WGS sequence"/>
</dbReference>
<keyword evidence="1" id="KW-0472">Membrane</keyword>
<proteinExistence type="predicted"/>
<dbReference type="AlphaFoldDB" id="A0A3R9YL28"/>